<evidence type="ECO:0000313" key="3">
    <source>
        <dbReference type="Proteomes" id="UP000585258"/>
    </source>
</evidence>
<dbReference type="Pfam" id="PF11667">
    <property type="entry name" value="DUF3267"/>
    <property type="match status" value="1"/>
</dbReference>
<feature type="transmembrane region" description="Helical" evidence="1">
    <location>
        <begin position="121"/>
        <end position="142"/>
    </location>
</feature>
<gene>
    <name evidence="2" type="ORF">H7E68_15050</name>
</gene>
<feature type="transmembrane region" description="Helical" evidence="1">
    <location>
        <begin position="65"/>
        <end position="86"/>
    </location>
</feature>
<dbReference type="RefSeq" id="WP_185165148.1">
    <property type="nucleotide sequence ID" value="NZ_JACKWY010000010.1"/>
</dbReference>
<evidence type="ECO:0000256" key="1">
    <source>
        <dbReference type="SAM" id="Phobius"/>
    </source>
</evidence>
<evidence type="ECO:0000313" key="2">
    <source>
        <dbReference type="EMBL" id="MBB6716021.1"/>
    </source>
</evidence>
<accession>A0A7X0SIE0</accession>
<dbReference type="AlphaFoldDB" id="A0A7X0SIE0"/>
<organism evidence="2 3">
    <name type="scientific">Clostridium gasigenes</name>
    <dbReference type="NCBI Taxonomy" id="94869"/>
    <lineage>
        <taxon>Bacteria</taxon>
        <taxon>Bacillati</taxon>
        <taxon>Bacillota</taxon>
        <taxon>Clostridia</taxon>
        <taxon>Eubacteriales</taxon>
        <taxon>Clostridiaceae</taxon>
        <taxon>Clostridium</taxon>
    </lineage>
</organism>
<sequence length="196" mass="22662">MKFLKGNTPYNCTCLDLNNEWKAIHSLKKKYFSFIKLLIELIMACIYAFGLGYNLFYLDRVLKTGLIFLVLLVVSYLFIIIPHEFLHVLCYKTKDNVIIRYSLIKLKLVSYFDGTISKSRALVLIILPFIVFTIIPTVASYLLGFNLFLYALASANSIKYGVDLLNFIFVIKNVPQNGNLIVNEYDFYFKSESINE</sequence>
<dbReference type="Proteomes" id="UP000585258">
    <property type="component" value="Unassembled WGS sequence"/>
</dbReference>
<reference evidence="2 3" key="1">
    <citation type="submission" date="2020-08" db="EMBL/GenBank/DDBJ databases">
        <title>Clostridia isolated from Swiss meat.</title>
        <authorList>
            <person name="Wambui J."/>
            <person name="Stevens M.J.A."/>
            <person name="Stephan R."/>
        </authorList>
    </citation>
    <scope>NUCLEOTIDE SEQUENCE [LARGE SCALE GENOMIC DNA]</scope>
    <source>
        <strain evidence="2 3">CM001</strain>
    </source>
</reference>
<keyword evidence="1" id="KW-0812">Transmembrane</keyword>
<feature type="transmembrane region" description="Helical" evidence="1">
    <location>
        <begin position="31"/>
        <end position="53"/>
    </location>
</feature>
<dbReference type="EMBL" id="JACKWY010000010">
    <property type="protein sequence ID" value="MBB6716021.1"/>
    <property type="molecule type" value="Genomic_DNA"/>
</dbReference>
<keyword evidence="1" id="KW-0472">Membrane</keyword>
<name>A0A7X0SIE0_9CLOT</name>
<proteinExistence type="predicted"/>
<protein>
    <submittedName>
        <fullName evidence="2">DUF3267 domain-containing protein</fullName>
    </submittedName>
</protein>
<comment type="caution">
    <text evidence="2">The sequence shown here is derived from an EMBL/GenBank/DDBJ whole genome shotgun (WGS) entry which is preliminary data.</text>
</comment>
<feature type="transmembrane region" description="Helical" evidence="1">
    <location>
        <begin position="148"/>
        <end position="171"/>
    </location>
</feature>
<dbReference type="InterPro" id="IPR021683">
    <property type="entry name" value="DUF3267"/>
</dbReference>
<keyword evidence="1" id="KW-1133">Transmembrane helix</keyword>